<evidence type="ECO:0000259" key="2">
    <source>
        <dbReference type="Pfam" id="PF04773"/>
    </source>
</evidence>
<feature type="transmembrane region" description="Helical" evidence="1">
    <location>
        <begin position="79"/>
        <end position="102"/>
    </location>
</feature>
<organism evidence="3 4">
    <name type="scientific">Aquamicrobium segne</name>
    <dbReference type="NCBI Taxonomy" id="469547"/>
    <lineage>
        <taxon>Bacteria</taxon>
        <taxon>Pseudomonadati</taxon>
        <taxon>Pseudomonadota</taxon>
        <taxon>Alphaproteobacteria</taxon>
        <taxon>Hyphomicrobiales</taxon>
        <taxon>Phyllobacteriaceae</taxon>
        <taxon>Aquamicrobium</taxon>
    </lineage>
</organism>
<dbReference type="PANTHER" id="PTHR30273">
    <property type="entry name" value="PERIPLASMIC SIGNAL SENSOR AND SIGMA FACTOR ACTIVATOR FECR-RELATED"/>
    <property type="match status" value="1"/>
</dbReference>
<dbReference type="Pfam" id="PF04773">
    <property type="entry name" value="FecR"/>
    <property type="match status" value="1"/>
</dbReference>
<sequence length="317" mass="33488">MADSSEERRLFREAVDLAIRLQNDPANPVSVQMASAWAARSPAHAAAWARVAEIHGMTGRVLADRRKMSGSGRLSRRNFLIGGAVGLGAAGAGSMTLPGALLRMRADHVTQTAEIRRIALPDDSIMTLGPDSAASISYSLTRRAIDLLAGMAYFEVASDASRPFSVAGGKVTATAREAAFDMSSDAGFVSVSVEHGTVETHTQVLERGATERLEAGEWITFSPSDGQAARGAREAFQIAAWRGGMIVAERETVAAMVARISRWVPGSVVIADPFLGERVVSGVFDLSDPVRALEAVARPFGAKVRAIGSMVTVISPV</sequence>
<proteinExistence type="predicted"/>
<keyword evidence="1" id="KW-1133">Transmembrane helix</keyword>
<gene>
    <name evidence="3" type="ORF">ACFPLB_11115</name>
</gene>
<comment type="caution">
    <text evidence="3">The sequence shown here is derived from an EMBL/GenBank/DDBJ whole genome shotgun (WGS) entry which is preliminary data.</text>
</comment>
<keyword evidence="1" id="KW-0812">Transmembrane</keyword>
<dbReference type="InterPro" id="IPR006860">
    <property type="entry name" value="FecR"/>
</dbReference>
<evidence type="ECO:0000313" key="4">
    <source>
        <dbReference type="Proteomes" id="UP001596016"/>
    </source>
</evidence>
<dbReference type="PIRSF" id="PIRSF018266">
    <property type="entry name" value="FecR"/>
    <property type="match status" value="1"/>
</dbReference>
<dbReference type="Proteomes" id="UP001596016">
    <property type="component" value="Unassembled WGS sequence"/>
</dbReference>
<dbReference type="EMBL" id="JBHSLL010000034">
    <property type="protein sequence ID" value="MFC5386515.1"/>
    <property type="molecule type" value="Genomic_DNA"/>
</dbReference>
<accession>A0ABW0GYB6</accession>
<dbReference type="Gene3D" id="2.60.120.1440">
    <property type="match status" value="1"/>
</dbReference>
<evidence type="ECO:0000313" key="3">
    <source>
        <dbReference type="EMBL" id="MFC5386515.1"/>
    </source>
</evidence>
<dbReference type="RefSeq" id="WP_378229589.1">
    <property type="nucleotide sequence ID" value="NZ_JBHSLL010000034.1"/>
</dbReference>
<protein>
    <submittedName>
        <fullName evidence="3">FecR family protein</fullName>
    </submittedName>
</protein>
<feature type="domain" description="FecR protein" evidence="2">
    <location>
        <begin position="107"/>
        <end position="199"/>
    </location>
</feature>
<keyword evidence="1" id="KW-0472">Membrane</keyword>
<keyword evidence="4" id="KW-1185">Reference proteome</keyword>
<evidence type="ECO:0000256" key="1">
    <source>
        <dbReference type="SAM" id="Phobius"/>
    </source>
</evidence>
<dbReference type="PROSITE" id="PS51318">
    <property type="entry name" value="TAT"/>
    <property type="match status" value="1"/>
</dbReference>
<dbReference type="InterPro" id="IPR012373">
    <property type="entry name" value="Ferrdict_sens_TM"/>
</dbReference>
<reference evidence="4" key="1">
    <citation type="journal article" date="2019" name="Int. J. Syst. Evol. Microbiol.">
        <title>The Global Catalogue of Microorganisms (GCM) 10K type strain sequencing project: providing services to taxonomists for standard genome sequencing and annotation.</title>
        <authorList>
            <consortium name="The Broad Institute Genomics Platform"/>
            <consortium name="The Broad Institute Genome Sequencing Center for Infectious Disease"/>
            <person name="Wu L."/>
            <person name="Ma J."/>
        </authorList>
    </citation>
    <scope>NUCLEOTIDE SEQUENCE [LARGE SCALE GENOMIC DNA]</scope>
    <source>
        <strain evidence="4">CGMCC 4.1415</strain>
    </source>
</reference>
<dbReference type="PANTHER" id="PTHR30273:SF2">
    <property type="entry name" value="PROTEIN FECR"/>
    <property type="match status" value="1"/>
</dbReference>
<name>A0ABW0GYB6_9HYPH</name>
<dbReference type="InterPro" id="IPR006311">
    <property type="entry name" value="TAT_signal"/>
</dbReference>